<accession>A0AAE1EZA7</accession>
<evidence type="ECO:0000313" key="1">
    <source>
        <dbReference type="EMBL" id="KAK3864510.1"/>
    </source>
</evidence>
<evidence type="ECO:0000313" key="2">
    <source>
        <dbReference type="Proteomes" id="UP001286313"/>
    </source>
</evidence>
<dbReference type="AlphaFoldDB" id="A0AAE1EZA7"/>
<sequence>MHLGHGNESHQYVMNGVNLEASEHEKDLGVMVDDKLRFHLHTAQVVAKALRGLGMIRRSFENLNRKTIPLLFKSIIRPILEYGNCVWGPLFQGPGESGPGCNGKGFKACYQIGPGFTRTAI</sequence>
<protein>
    <submittedName>
        <fullName evidence="1">Uncharacterized protein</fullName>
    </submittedName>
</protein>
<organism evidence="1 2">
    <name type="scientific">Petrolisthes cinctipes</name>
    <name type="common">Flat porcelain crab</name>
    <dbReference type="NCBI Taxonomy" id="88211"/>
    <lineage>
        <taxon>Eukaryota</taxon>
        <taxon>Metazoa</taxon>
        <taxon>Ecdysozoa</taxon>
        <taxon>Arthropoda</taxon>
        <taxon>Crustacea</taxon>
        <taxon>Multicrustacea</taxon>
        <taxon>Malacostraca</taxon>
        <taxon>Eumalacostraca</taxon>
        <taxon>Eucarida</taxon>
        <taxon>Decapoda</taxon>
        <taxon>Pleocyemata</taxon>
        <taxon>Anomura</taxon>
        <taxon>Galatheoidea</taxon>
        <taxon>Porcellanidae</taxon>
        <taxon>Petrolisthes</taxon>
    </lineage>
</organism>
<gene>
    <name evidence="1" type="ORF">Pcinc_029815</name>
</gene>
<dbReference type="Proteomes" id="UP001286313">
    <property type="component" value="Unassembled WGS sequence"/>
</dbReference>
<keyword evidence="2" id="KW-1185">Reference proteome</keyword>
<dbReference type="PRINTS" id="PR01345">
    <property type="entry name" value="CERVTRCPTASE"/>
</dbReference>
<comment type="caution">
    <text evidence="1">The sequence shown here is derived from an EMBL/GenBank/DDBJ whole genome shotgun (WGS) entry which is preliminary data.</text>
</comment>
<dbReference type="PANTHER" id="PTHR33332">
    <property type="entry name" value="REVERSE TRANSCRIPTASE DOMAIN-CONTAINING PROTEIN"/>
    <property type="match status" value="1"/>
</dbReference>
<dbReference type="EMBL" id="JAWQEG010003779">
    <property type="protein sequence ID" value="KAK3864510.1"/>
    <property type="molecule type" value="Genomic_DNA"/>
</dbReference>
<name>A0AAE1EZA7_PETCI</name>
<reference evidence="1" key="1">
    <citation type="submission" date="2023-10" db="EMBL/GenBank/DDBJ databases">
        <title>Genome assemblies of two species of porcelain crab, Petrolisthes cinctipes and Petrolisthes manimaculis (Anomura: Porcellanidae).</title>
        <authorList>
            <person name="Angst P."/>
        </authorList>
    </citation>
    <scope>NUCLEOTIDE SEQUENCE</scope>
    <source>
        <strain evidence="1">PB745_01</strain>
        <tissue evidence="1">Gill</tissue>
    </source>
</reference>
<proteinExistence type="predicted"/>